<evidence type="ECO:0000256" key="14">
    <source>
        <dbReference type="ARBA" id="ARBA00048631"/>
    </source>
</evidence>
<proteinExistence type="inferred from homology"/>
<dbReference type="FunCoup" id="A0A2I0LP47">
    <property type="interactions" value="72"/>
</dbReference>
<evidence type="ECO:0000256" key="3">
    <source>
        <dbReference type="ARBA" id="ARBA00022857"/>
    </source>
</evidence>
<dbReference type="InterPro" id="IPR002347">
    <property type="entry name" value="SDR_fam"/>
</dbReference>
<dbReference type="InterPro" id="IPR045017">
    <property type="entry name" value="DECR2-like"/>
</dbReference>
<comment type="caution">
    <text evidence="15">The sequence shown here is derived from an EMBL/GenBank/DDBJ whole genome shotgun (WGS) entry which is preliminary data.</text>
</comment>
<gene>
    <name evidence="15" type="primary">DECR2</name>
    <name evidence="15" type="ORF">A306_00012523</name>
</gene>
<dbReference type="PANTHER" id="PTHR43296">
    <property type="entry name" value="PEROXISOMAL 2,4-DIENOYL-COA REDUCTASE"/>
    <property type="match status" value="1"/>
</dbReference>
<keyword evidence="4" id="KW-0560">Oxidoreductase</keyword>
<evidence type="ECO:0000256" key="4">
    <source>
        <dbReference type="ARBA" id="ARBA00023002"/>
    </source>
</evidence>
<dbReference type="CDD" id="cd05369">
    <property type="entry name" value="TER_DECR_SDR_a"/>
    <property type="match status" value="1"/>
</dbReference>
<organism evidence="15 16">
    <name type="scientific">Columba livia</name>
    <name type="common">Rock dove</name>
    <dbReference type="NCBI Taxonomy" id="8932"/>
    <lineage>
        <taxon>Eukaryota</taxon>
        <taxon>Metazoa</taxon>
        <taxon>Chordata</taxon>
        <taxon>Craniata</taxon>
        <taxon>Vertebrata</taxon>
        <taxon>Euteleostomi</taxon>
        <taxon>Archelosauria</taxon>
        <taxon>Archosauria</taxon>
        <taxon>Dinosauria</taxon>
        <taxon>Saurischia</taxon>
        <taxon>Theropoda</taxon>
        <taxon>Coelurosauria</taxon>
        <taxon>Aves</taxon>
        <taxon>Neognathae</taxon>
        <taxon>Neoaves</taxon>
        <taxon>Columbimorphae</taxon>
        <taxon>Columbiformes</taxon>
        <taxon>Columbidae</taxon>
        <taxon>Columba</taxon>
    </lineage>
</organism>
<dbReference type="GO" id="GO:0009062">
    <property type="term" value="P:fatty acid catabolic process"/>
    <property type="evidence" value="ECO:0007669"/>
    <property type="project" value="InterPro"/>
</dbReference>
<sequence length="343" mass="36591">MGRRSSHAPLPGNACRPLRMQDYISRHALRRRCPGVLCGEAPMAEAAAAAPRPAPDVDSDECLREYRHLFSPDILAGQVAFITGGGSGRGGAAGCLLCRHGCRTVIASRNLQRVSEASKKLVAATGQQCLPLSLDVRQPQTIEAAVDEALKEFKRIDILINGAAGNFLCPASALSFNAFKTVIDIDTIGTFNTSKVLFEKYFRDHGGIIVNITATLSYRGQALQVHAGSAKAAIDAMTRHLAVEWGPNNIRVNSLAPGPITGTEGYRRLGGKFAEEGGQFDMIPLQRAGNKTEIAHSTLYLASPLSSYVTGTTLVVDGGSWLTSANNFPALLDFWAAGANKNQ</sequence>
<evidence type="ECO:0000313" key="16">
    <source>
        <dbReference type="Proteomes" id="UP000053872"/>
    </source>
</evidence>
<dbReference type="InParanoid" id="A0A2I0LP47"/>
<dbReference type="Pfam" id="PF13561">
    <property type="entry name" value="adh_short_C2"/>
    <property type="match status" value="1"/>
</dbReference>
<reference evidence="15 16" key="1">
    <citation type="journal article" date="2013" name="Science">
        <title>Genomic diversity and evolution of the head crest in the rock pigeon.</title>
        <authorList>
            <person name="Shapiro M.D."/>
            <person name="Kronenberg Z."/>
            <person name="Li C."/>
            <person name="Domyan E.T."/>
            <person name="Pan H."/>
            <person name="Campbell M."/>
            <person name="Tan H."/>
            <person name="Huff C.D."/>
            <person name="Hu H."/>
            <person name="Vickrey A.I."/>
            <person name="Nielsen S.C."/>
            <person name="Stringham S.A."/>
            <person name="Hu H."/>
            <person name="Willerslev E."/>
            <person name="Gilbert M.T."/>
            <person name="Yandell M."/>
            <person name="Zhang G."/>
            <person name="Wang J."/>
        </authorList>
    </citation>
    <scope>NUCLEOTIDE SEQUENCE [LARGE SCALE GENOMIC DNA]</scope>
    <source>
        <tissue evidence="15">Blood</tissue>
    </source>
</reference>
<dbReference type="Proteomes" id="UP000053872">
    <property type="component" value="Unassembled WGS sequence"/>
</dbReference>
<evidence type="ECO:0000313" key="15">
    <source>
        <dbReference type="EMBL" id="PKK19191.1"/>
    </source>
</evidence>
<name>A0A2I0LP47_COLLI</name>
<dbReference type="GO" id="GO:0005778">
    <property type="term" value="C:peroxisomal membrane"/>
    <property type="evidence" value="ECO:0007669"/>
    <property type="project" value="UniProtKB-ARBA"/>
</dbReference>
<dbReference type="Gene3D" id="3.40.50.720">
    <property type="entry name" value="NAD(P)-binding Rossmann-like Domain"/>
    <property type="match status" value="1"/>
</dbReference>
<evidence type="ECO:0000256" key="6">
    <source>
        <dbReference type="ARBA" id="ARBA00023140"/>
    </source>
</evidence>
<comment type="similarity">
    <text evidence="7">Belongs to the short-chain dehydrogenases/reductases (SDR) family. 2,4-dienoyl-CoA reductase subfamily.</text>
</comment>
<evidence type="ECO:0000256" key="5">
    <source>
        <dbReference type="ARBA" id="ARBA00023098"/>
    </source>
</evidence>
<dbReference type="AlphaFoldDB" id="A0A2I0LP47"/>
<keyword evidence="3" id="KW-0521">NADP</keyword>
<keyword evidence="6" id="KW-0576">Peroxisome</keyword>
<keyword evidence="16" id="KW-1185">Reference proteome</keyword>
<dbReference type="PRINTS" id="PR00080">
    <property type="entry name" value="SDRFAMILY"/>
</dbReference>
<comment type="catalytic activity">
    <reaction evidence="13">
        <text>a (2E,4Z)-dienoyl-CoA + NADPH + H(+) = a 4,5-saturated-(3E)-enoyl-CoA + NADP(+)</text>
        <dbReference type="Rhea" id="RHEA:61892"/>
        <dbReference type="ChEBI" id="CHEBI:15378"/>
        <dbReference type="ChEBI" id="CHEBI:57783"/>
        <dbReference type="ChEBI" id="CHEBI:58349"/>
        <dbReference type="ChEBI" id="CHEBI:85099"/>
        <dbReference type="ChEBI" id="CHEBI:85493"/>
        <dbReference type="EC" id="1.3.1.124"/>
    </reaction>
</comment>
<dbReference type="FunFam" id="3.40.50.720:FF:000477">
    <property type="entry name" value="Peroxisomal 2,4-dienoyl-CoA reductase"/>
    <property type="match status" value="1"/>
</dbReference>
<evidence type="ECO:0000256" key="2">
    <source>
        <dbReference type="ARBA" id="ARBA00022832"/>
    </source>
</evidence>
<dbReference type="PANTHER" id="PTHR43296:SF2">
    <property type="entry name" value="PEROXISOMAL 2,4-DIENOYL-COA REDUCTASE [(3E)-ENOYL-COA-PRODUCING]"/>
    <property type="match status" value="1"/>
</dbReference>
<comment type="catalytic activity">
    <reaction evidence="12">
        <text>a (2E,4E)-dienoyl-CoA + NADPH + H(+) = a 4,5-saturated-(3E)-enoyl-CoA + NADP(+)</text>
        <dbReference type="Rhea" id="RHEA:45912"/>
        <dbReference type="ChEBI" id="CHEBI:15378"/>
        <dbReference type="ChEBI" id="CHEBI:57783"/>
        <dbReference type="ChEBI" id="CHEBI:58349"/>
        <dbReference type="ChEBI" id="CHEBI:85101"/>
        <dbReference type="ChEBI" id="CHEBI:85493"/>
        <dbReference type="EC" id="1.3.1.124"/>
    </reaction>
</comment>
<evidence type="ECO:0000256" key="7">
    <source>
        <dbReference type="ARBA" id="ARBA00025787"/>
    </source>
</evidence>
<accession>A0A2I0LP47</accession>
<dbReference type="PRINTS" id="PR00081">
    <property type="entry name" value="GDHRDH"/>
</dbReference>
<keyword evidence="2" id="KW-0276">Fatty acid metabolism</keyword>
<comment type="subunit">
    <text evidence="8">Monomer, dimer and oligomer.</text>
</comment>
<evidence type="ECO:0000256" key="10">
    <source>
        <dbReference type="ARBA" id="ARBA00026221"/>
    </source>
</evidence>
<comment type="catalytic activity">
    <reaction evidence="14">
        <text>(2E,4Z,7Z,10Z,13Z,16Z,19Z)-docosaheptaenoyl-CoA + NADPH + H(+) = (3E,7Z,10Z,13Z,16Z,19Z)-docosahexaenoyl-CoA + NADP(+)</text>
        <dbReference type="Rhea" id="RHEA:44920"/>
        <dbReference type="ChEBI" id="CHEBI:15378"/>
        <dbReference type="ChEBI" id="CHEBI:57783"/>
        <dbReference type="ChEBI" id="CHEBI:58349"/>
        <dbReference type="ChEBI" id="CHEBI:77559"/>
        <dbReference type="ChEBI" id="CHEBI:84791"/>
    </reaction>
</comment>
<evidence type="ECO:0000256" key="11">
    <source>
        <dbReference type="ARBA" id="ARBA00030890"/>
    </source>
</evidence>
<dbReference type="SUPFAM" id="SSF51735">
    <property type="entry name" value="NAD(P)-binding Rossmann-fold domains"/>
    <property type="match status" value="1"/>
</dbReference>
<keyword evidence="5" id="KW-0443">Lipid metabolism</keyword>
<evidence type="ECO:0000256" key="1">
    <source>
        <dbReference type="ARBA" id="ARBA00004275"/>
    </source>
</evidence>
<dbReference type="EMBL" id="AKCR02000159">
    <property type="protein sequence ID" value="PKK19191.1"/>
    <property type="molecule type" value="Genomic_DNA"/>
</dbReference>
<evidence type="ECO:0000256" key="13">
    <source>
        <dbReference type="ARBA" id="ARBA00048340"/>
    </source>
</evidence>
<evidence type="ECO:0000256" key="8">
    <source>
        <dbReference type="ARBA" id="ARBA00025939"/>
    </source>
</evidence>
<evidence type="ECO:0000256" key="9">
    <source>
        <dbReference type="ARBA" id="ARBA00026117"/>
    </source>
</evidence>
<dbReference type="InterPro" id="IPR036291">
    <property type="entry name" value="NAD(P)-bd_dom_sf"/>
</dbReference>
<dbReference type="STRING" id="8932.A0A2I0LP47"/>
<dbReference type="EC" id="1.3.1.124" evidence="9"/>
<protein>
    <recommendedName>
        <fullName evidence="10">Peroxisomal 2,4-dienoyl-CoA reductase [(3E)-enoyl-CoA-producing]</fullName>
        <ecNumber evidence="9">1.3.1.124</ecNumber>
    </recommendedName>
    <alternativeName>
        <fullName evidence="11">2,4-dienoyl-CoA reductase 2</fullName>
    </alternativeName>
</protein>
<comment type="subcellular location">
    <subcellularLocation>
        <location evidence="1">Peroxisome</location>
    </subcellularLocation>
</comment>
<evidence type="ECO:0000256" key="12">
    <source>
        <dbReference type="ARBA" id="ARBA00048009"/>
    </source>
</evidence>
<dbReference type="GO" id="GO:0008670">
    <property type="term" value="F:2,4-dienoyl-CoA reductase (NADPH) activity"/>
    <property type="evidence" value="ECO:0007669"/>
    <property type="project" value="InterPro"/>
</dbReference>